<feature type="compositionally biased region" description="Basic and acidic residues" evidence="1">
    <location>
        <begin position="495"/>
        <end position="507"/>
    </location>
</feature>
<feature type="compositionally biased region" description="Pro residues" evidence="1">
    <location>
        <begin position="461"/>
        <end position="471"/>
    </location>
</feature>
<gene>
    <name evidence="3" type="ORF">TPAR_03652</name>
</gene>
<keyword evidence="4" id="KW-1185">Reference proteome</keyword>
<evidence type="ECO:0000256" key="1">
    <source>
        <dbReference type="SAM" id="MobiDB-lite"/>
    </source>
</evidence>
<organism evidence="3 4">
    <name type="scientific">Tolypocladium paradoxum</name>
    <dbReference type="NCBI Taxonomy" id="94208"/>
    <lineage>
        <taxon>Eukaryota</taxon>
        <taxon>Fungi</taxon>
        <taxon>Dikarya</taxon>
        <taxon>Ascomycota</taxon>
        <taxon>Pezizomycotina</taxon>
        <taxon>Sordariomycetes</taxon>
        <taxon>Hypocreomycetidae</taxon>
        <taxon>Hypocreales</taxon>
        <taxon>Ophiocordycipitaceae</taxon>
        <taxon>Tolypocladium</taxon>
    </lineage>
</organism>
<name>A0A2S4L132_9HYPO</name>
<sequence length="586" mass="63022">MPPVDVAMVGSLRGGVLEQFKDVLARSIAAGMARRDIISDAQGKVTDVKTAFSSWDNCMKAAFCKYVAPKRMHCPLGRGRLLTVGRWPVIAVIVVGGLILLGILWCIIRCACCGLSCCCSCFQCLKCCGNCCGCCDPPGARRHKYLDEPYIPPHHGYQQQAPMQAPFAAAAAPKQPVFEPPQYAEFDTSKKGGEDALPHMPSWEGAGSKKVMVEEEVEMDHLKKSPTSNPAQPPLATPSIGPTSPMGKEPHSPYGPARASPNGYMPNQSQQSLGHGRLSPGQSQQSLGAYASRDQPGHNNYDANRESNGFGLDQPYDDPAAMVLGPHEQHPPTQNYMNNGQNQPYAPPVIAGMGQGRQSPGPGRNGYGQNHLMDQTYAEMPPGPIQPGHRDQQSPQGASNGYGMSRQATGDNMPEGYGMRQGTGDSVAPMGNRPPFGMDPRMRNSPGPRRTPGPRGDNPFGPSPGASPAPREPGYGQPGYGPPRDHVNRTYSPAPERRFSPAPERQHSPAPGPRRSPEHRPPPLTRPLQNLAAFAQSPPQSPITNNSGFDFTSGYSRPTNTDGRPGEPKQSPTKEAYPGYKPYQPT</sequence>
<dbReference type="Proteomes" id="UP000237481">
    <property type="component" value="Unassembled WGS sequence"/>
</dbReference>
<keyword evidence="2" id="KW-0812">Transmembrane</keyword>
<feature type="compositionally biased region" description="Basic and acidic residues" evidence="1">
    <location>
        <begin position="187"/>
        <end position="197"/>
    </location>
</feature>
<accession>A0A2S4L132</accession>
<reference evidence="3 4" key="1">
    <citation type="submission" date="2018-01" db="EMBL/GenBank/DDBJ databases">
        <title>Harnessing the power of phylogenomics to disentangle the directionality and signatures of interkingdom host jumping in the parasitic fungal genus Tolypocladium.</title>
        <authorList>
            <person name="Quandt C.A."/>
            <person name="Patterson W."/>
            <person name="Spatafora J.W."/>
        </authorList>
    </citation>
    <scope>NUCLEOTIDE SEQUENCE [LARGE SCALE GENOMIC DNA]</scope>
    <source>
        <strain evidence="3 4">NRBC 100945</strain>
    </source>
</reference>
<feature type="compositionally biased region" description="Polar residues" evidence="1">
    <location>
        <begin position="542"/>
        <end position="562"/>
    </location>
</feature>
<dbReference type="InterPro" id="IPR037504">
    <property type="entry name" value="PSI_induc_2"/>
</dbReference>
<proteinExistence type="predicted"/>
<dbReference type="GO" id="GO:0005935">
    <property type="term" value="C:cellular bud neck"/>
    <property type="evidence" value="ECO:0007669"/>
    <property type="project" value="TreeGrafter"/>
</dbReference>
<dbReference type="PANTHER" id="PTHR40018">
    <property type="entry name" value="[PSI+] INDUCTION PROTEIN 2"/>
    <property type="match status" value="1"/>
</dbReference>
<keyword evidence="2" id="KW-0472">Membrane</keyword>
<evidence type="ECO:0000313" key="3">
    <source>
        <dbReference type="EMBL" id="POR36150.1"/>
    </source>
</evidence>
<comment type="caution">
    <text evidence="3">The sequence shown here is derived from an EMBL/GenBank/DDBJ whole genome shotgun (WGS) entry which is preliminary data.</text>
</comment>
<evidence type="ECO:0000313" key="4">
    <source>
        <dbReference type="Proteomes" id="UP000237481"/>
    </source>
</evidence>
<evidence type="ECO:0008006" key="5">
    <source>
        <dbReference type="Google" id="ProtNLM"/>
    </source>
</evidence>
<keyword evidence="2" id="KW-1133">Transmembrane helix</keyword>
<feature type="region of interest" description="Disordered" evidence="1">
    <location>
        <begin position="184"/>
        <end position="586"/>
    </location>
</feature>
<protein>
    <recommendedName>
        <fullName evidence="5">Fibroin-3 related protein</fullName>
    </recommendedName>
</protein>
<dbReference type="STRING" id="94208.A0A2S4L132"/>
<feature type="compositionally biased region" description="Low complexity" evidence="1">
    <location>
        <begin position="446"/>
        <end position="456"/>
    </location>
</feature>
<evidence type="ECO:0000256" key="2">
    <source>
        <dbReference type="SAM" id="Phobius"/>
    </source>
</evidence>
<dbReference type="EMBL" id="PKSG01000355">
    <property type="protein sequence ID" value="POR36150.1"/>
    <property type="molecule type" value="Genomic_DNA"/>
</dbReference>
<feature type="compositionally biased region" description="Polar residues" evidence="1">
    <location>
        <begin position="331"/>
        <end position="344"/>
    </location>
</feature>
<feature type="transmembrane region" description="Helical" evidence="2">
    <location>
        <begin position="87"/>
        <end position="108"/>
    </location>
</feature>
<dbReference type="GO" id="GO:0005886">
    <property type="term" value="C:plasma membrane"/>
    <property type="evidence" value="ECO:0007669"/>
    <property type="project" value="TreeGrafter"/>
</dbReference>
<dbReference type="OrthoDB" id="5401332at2759"/>
<dbReference type="AlphaFoldDB" id="A0A2S4L132"/>
<dbReference type="PANTHER" id="PTHR40018:SF1">
    <property type="entry name" value="[PSI+] INDUCTION PROTEIN 2"/>
    <property type="match status" value="1"/>
</dbReference>